<comment type="caution">
    <text evidence="2">The sequence shown here is derived from an EMBL/GenBank/DDBJ whole genome shotgun (WGS) entry which is preliminary data.</text>
</comment>
<evidence type="ECO:0008006" key="4">
    <source>
        <dbReference type="Google" id="ProtNLM"/>
    </source>
</evidence>
<dbReference type="EMBL" id="JBHRXX010000007">
    <property type="protein sequence ID" value="MFC3685248.1"/>
    <property type="molecule type" value="Genomic_DNA"/>
</dbReference>
<reference evidence="3" key="1">
    <citation type="journal article" date="2019" name="Int. J. Syst. Evol. Microbiol.">
        <title>The Global Catalogue of Microorganisms (GCM) 10K type strain sequencing project: providing services to taxonomists for standard genome sequencing and annotation.</title>
        <authorList>
            <consortium name="The Broad Institute Genomics Platform"/>
            <consortium name="The Broad Institute Genome Sequencing Center for Infectious Disease"/>
            <person name="Wu L."/>
            <person name="Ma J."/>
        </authorList>
    </citation>
    <scope>NUCLEOTIDE SEQUENCE [LARGE SCALE GENOMIC DNA]</scope>
    <source>
        <strain evidence="3">KCTC 42501</strain>
    </source>
</reference>
<feature type="transmembrane region" description="Helical" evidence="1">
    <location>
        <begin position="76"/>
        <end position="96"/>
    </location>
</feature>
<keyword evidence="3" id="KW-1185">Reference proteome</keyword>
<name>A0ABV7W611_9BURK</name>
<sequence length="127" mass="13001">MIHPVFRLAAAQPMLLAAHVGAYAGLVSEELHTGAAAVQRRLLWQLGGALCLAVAAVLAGVALLLWASLAPGAAPAAWLFVATPLLPAVLGLAACWRAQAHRNGEPLARLRAQLAEDAALLAGHTAP</sequence>
<evidence type="ECO:0000313" key="3">
    <source>
        <dbReference type="Proteomes" id="UP001595729"/>
    </source>
</evidence>
<keyword evidence="1" id="KW-0472">Membrane</keyword>
<dbReference type="Proteomes" id="UP001595729">
    <property type="component" value="Unassembled WGS sequence"/>
</dbReference>
<gene>
    <name evidence="2" type="ORF">ACFOPI_16715</name>
</gene>
<evidence type="ECO:0000313" key="2">
    <source>
        <dbReference type="EMBL" id="MFC3685248.1"/>
    </source>
</evidence>
<feature type="transmembrane region" description="Helical" evidence="1">
    <location>
        <begin position="49"/>
        <end position="70"/>
    </location>
</feature>
<evidence type="ECO:0000256" key="1">
    <source>
        <dbReference type="SAM" id="Phobius"/>
    </source>
</evidence>
<organism evidence="2 3">
    <name type="scientific">Hydrogenophaga luteola</name>
    <dbReference type="NCBI Taxonomy" id="1591122"/>
    <lineage>
        <taxon>Bacteria</taxon>
        <taxon>Pseudomonadati</taxon>
        <taxon>Pseudomonadota</taxon>
        <taxon>Betaproteobacteria</taxon>
        <taxon>Burkholderiales</taxon>
        <taxon>Comamonadaceae</taxon>
        <taxon>Hydrogenophaga</taxon>
    </lineage>
</organism>
<proteinExistence type="predicted"/>
<dbReference type="RefSeq" id="WP_382176158.1">
    <property type="nucleotide sequence ID" value="NZ_JBHRXX010000007.1"/>
</dbReference>
<keyword evidence="1" id="KW-0812">Transmembrane</keyword>
<accession>A0ABV7W611</accession>
<protein>
    <recommendedName>
        <fullName evidence="4">Holin-X, holin superfamily III</fullName>
    </recommendedName>
</protein>
<keyword evidence="1" id="KW-1133">Transmembrane helix</keyword>